<evidence type="ECO:0000256" key="4">
    <source>
        <dbReference type="ARBA" id="ARBA00022989"/>
    </source>
</evidence>
<sequence length="1174" mass="127770">MMWVVLGVFVQHAKRHWPYVLLMLFALITAGSGLSSVLVINQAALAALTPAQGPAYQIVAKPGQTITMAHYGRLRQQGVIDGIAVAHREVRIKQQVIDVYGVDAWPLLNNRLQLGGEYGSLNKVGTGRAWISHSAANKLKLTPGATLTLPDDKQTPPLAISEAALNPLPGLSDNALVLPITDYFALFADDVVQPLQAIFVLSKRSPSELQQLKAQLPAELILQATTLPIDSQTMGKSFSFHLVAMAGLLTVVSLFIVTNALSMLLAFRRQTIGHLHKLGVAKKSITQALCIELSLYCVVGSLVGVLLGFWLITYFATGISTNLTNLLRAPFSLSSISFLSVGLLCLFLCAVGMAVAVVLPLRQALQTEPKSQASKAGVITGARARVMTSVVALIMAAAIIILLLKSKTKEADLAALALFILLGSLVVTAALPGLLATLVNPFTLRWPLLHWALASASGLSRRCKLAASSYFIALVSAVGLSGMVDSFRTATDQWLQQRLAAPAYVYTEAPTQVPSTDNIRVQTRRIAHGKINGVAMEITELPTTEHYQQSMVFAQSTNDVWRGFTQGNGLLLNQQFAYRNGIGIEDQLTLAINGNTRPMRVLGIYKDFGNPNGQGIVAPSVLTATGPGATTLADVVALHPVRPVADWQPYKTLLANTLSDASFITKQELIDVSMAVFDQTFVLTDGLTVVALIVAAFSFAITIALLSQHLKSNIQTLSAIGINFRSIRRAVFSQFIVICLLVSLLAIPFGIGLAYLLITTVNINAFGWTYPLNISPVKLLAIVGAGFVGLLLVCWLAIQRSTSHRLPPGYSALAVAGLLIISTFLVGCSQEDRAPIFGGFNQAPTDYVYKTVDKANAINLPADHAPHNEYQLEWWYLTSVLRDEQQRTYPFQYTVFRFNQNGKQTYMAHASLHSPDNHWFEQRFAEPGLPYFKSETQPFLLSLDNWQWQGAQSGEPFPAQLTIPFWQGPKVSVSLQPTGPYVLQGEGGVSVKSADANHVSYYYSQPFLSATVQVQNESSADGTTLGTAPVSTTKLTGNAWYDHEWTSQLVSEQVNGWDWFSIHLNNGDKIMAFRLRIHQKADFITGNYIQSNGVRQPLNQNQMSLQPANQNAVPLEWQLAIPSRNLSLTISPIKQQQWNCGLFTYYEGGVNVAGTHAGEGFMELTGYPHGDEGC</sequence>
<dbReference type="InterPro" id="IPR003838">
    <property type="entry name" value="ABC3_permease_C"/>
</dbReference>
<keyword evidence="3 6" id="KW-0812">Transmembrane</keyword>
<protein>
    <recommendedName>
        <fullName evidence="11">ABC3 transporter permease protein domain-containing protein</fullName>
    </recommendedName>
</protein>
<evidence type="ECO:0008006" key="11">
    <source>
        <dbReference type="Google" id="ProtNLM"/>
    </source>
</evidence>
<dbReference type="RefSeq" id="WP_345416299.1">
    <property type="nucleotide sequence ID" value="NZ_BAABLX010000003.1"/>
</dbReference>
<keyword evidence="2" id="KW-1003">Cell membrane</keyword>
<feature type="transmembrane region" description="Helical" evidence="6">
    <location>
        <begin position="810"/>
        <end position="827"/>
    </location>
</feature>
<keyword evidence="5 6" id="KW-0472">Membrane</keyword>
<dbReference type="PANTHER" id="PTHR38591">
    <property type="entry name" value="HYDROLASE"/>
    <property type="match status" value="1"/>
</dbReference>
<feature type="transmembrane region" description="Helical" evidence="6">
    <location>
        <begin position="778"/>
        <end position="798"/>
    </location>
</feature>
<comment type="caution">
    <text evidence="9">The sequence shown here is derived from an EMBL/GenBank/DDBJ whole genome shotgun (WGS) entry which is preliminary data.</text>
</comment>
<dbReference type="Pfam" id="PF17186">
    <property type="entry name" value="Lipocalin_9"/>
    <property type="match status" value="1"/>
</dbReference>
<feature type="transmembrane region" description="Helical" evidence="6">
    <location>
        <begin position="238"/>
        <end position="267"/>
    </location>
</feature>
<evidence type="ECO:0000256" key="6">
    <source>
        <dbReference type="SAM" id="Phobius"/>
    </source>
</evidence>
<keyword evidence="4 6" id="KW-1133">Transmembrane helix</keyword>
<dbReference type="InterPro" id="IPR010791">
    <property type="entry name" value="AttH_dom"/>
</dbReference>
<feature type="transmembrane region" description="Helical" evidence="6">
    <location>
        <begin position="288"/>
        <end position="316"/>
    </location>
</feature>
<evidence type="ECO:0000256" key="2">
    <source>
        <dbReference type="ARBA" id="ARBA00022475"/>
    </source>
</evidence>
<organism evidence="9 10">
    <name type="scientific">Halioxenophilus aromaticivorans</name>
    <dbReference type="NCBI Taxonomy" id="1306992"/>
    <lineage>
        <taxon>Bacteria</taxon>
        <taxon>Pseudomonadati</taxon>
        <taxon>Pseudomonadota</taxon>
        <taxon>Gammaproteobacteria</taxon>
        <taxon>Alteromonadales</taxon>
        <taxon>Alteromonadaceae</taxon>
        <taxon>Halioxenophilus</taxon>
    </lineage>
</organism>
<dbReference type="Gene3D" id="2.40.370.10">
    <property type="entry name" value="AttH-like domain"/>
    <property type="match status" value="2"/>
</dbReference>
<evidence type="ECO:0000256" key="5">
    <source>
        <dbReference type="ARBA" id="ARBA00023136"/>
    </source>
</evidence>
<evidence type="ECO:0000256" key="3">
    <source>
        <dbReference type="ARBA" id="ARBA00022692"/>
    </source>
</evidence>
<keyword evidence="10" id="KW-1185">Reference proteome</keyword>
<dbReference type="Pfam" id="PF07143">
    <property type="entry name" value="CrtC"/>
    <property type="match status" value="1"/>
</dbReference>
<feature type="transmembrane region" description="Helical" evidence="6">
    <location>
        <begin position="686"/>
        <end position="706"/>
    </location>
</feature>
<dbReference type="EMBL" id="BAABLX010000003">
    <property type="protein sequence ID" value="GAA4931207.1"/>
    <property type="molecule type" value="Genomic_DNA"/>
</dbReference>
<feature type="transmembrane region" description="Helical" evidence="6">
    <location>
        <begin position="416"/>
        <end position="444"/>
    </location>
</feature>
<comment type="subcellular location">
    <subcellularLocation>
        <location evidence="1">Cell membrane</location>
        <topology evidence="1">Multi-pass membrane protein</topology>
    </subcellularLocation>
</comment>
<feature type="transmembrane region" description="Helical" evidence="6">
    <location>
        <begin position="735"/>
        <end position="758"/>
    </location>
</feature>
<name>A0AAV3TX11_9ALTE</name>
<dbReference type="SUPFAM" id="SSF159245">
    <property type="entry name" value="AttH-like"/>
    <property type="match status" value="1"/>
</dbReference>
<evidence type="ECO:0000259" key="7">
    <source>
        <dbReference type="Pfam" id="PF02687"/>
    </source>
</evidence>
<feature type="domain" description="AttH" evidence="8">
    <location>
        <begin position="873"/>
        <end position="1047"/>
    </location>
</feature>
<feature type="domain" description="ABC3 transporter permease C-terminal" evidence="7">
    <location>
        <begin position="688"/>
        <end position="803"/>
    </location>
</feature>
<reference evidence="10" key="1">
    <citation type="journal article" date="2019" name="Int. J. Syst. Evol. Microbiol.">
        <title>The Global Catalogue of Microorganisms (GCM) 10K type strain sequencing project: providing services to taxonomists for standard genome sequencing and annotation.</title>
        <authorList>
            <consortium name="The Broad Institute Genomics Platform"/>
            <consortium name="The Broad Institute Genome Sequencing Center for Infectious Disease"/>
            <person name="Wu L."/>
            <person name="Ma J."/>
        </authorList>
    </citation>
    <scope>NUCLEOTIDE SEQUENCE [LARGE SCALE GENOMIC DNA]</scope>
    <source>
        <strain evidence="10">JCM 19134</strain>
    </source>
</reference>
<proteinExistence type="predicted"/>
<feature type="domain" description="ABC3 transporter permease C-terminal" evidence="7">
    <location>
        <begin position="244"/>
        <end position="359"/>
    </location>
</feature>
<evidence type="ECO:0000313" key="9">
    <source>
        <dbReference type="EMBL" id="GAA4931207.1"/>
    </source>
</evidence>
<dbReference type="Pfam" id="PF02687">
    <property type="entry name" value="FtsX"/>
    <property type="match status" value="2"/>
</dbReference>
<dbReference type="PANTHER" id="PTHR38591:SF1">
    <property type="entry name" value="BLL1000 PROTEIN"/>
    <property type="match status" value="1"/>
</dbReference>
<feature type="transmembrane region" description="Helical" evidence="6">
    <location>
        <begin position="465"/>
        <end position="484"/>
    </location>
</feature>
<evidence type="ECO:0000256" key="1">
    <source>
        <dbReference type="ARBA" id="ARBA00004651"/>
    </source>
</evidence>
<accession>A0AAV3TX11</accession>
<dbReference type="AlphaFoldDB" id="A0AAV3TX11"/>
<evidence type="ECO:0000259" key="8">
    <source>
        <dbReference type="Pfam" id="PF07143"/>
    </source>
</evidence>
<feature type="transmembrane region" description="Helical" evidence="6">
    <location>
        <begin position="382"/>
        <end position="404"/>
    </location>
</feature>
<dbReference type="Proteomes" id="UP001409585">
    <property type="component" value="Unassembled WGS sequence"/>
</dbReference>
<dbReference type="InterPro" id="IPR023374">
    <property type="entry name" value="AttH-like_dom_sf"/>
</dbReference>
<feature type="transmembrane region" description="Helical" evidence="6">
    <location>
        <begin position="336"/>
        <end position="361"/>
    </location>
</feature>
<evidence type="ECO:0000313" key="10">
    <source>
        <dbReference type="Proteomes" id="UP001409585"/>
    </source>
</evidence>
<gene>
    <name evidence="9" type="ORF">GCM10025791_04190</name>
</gene>
<dbReference type="GO" id="GO:0005886">
    <property type="term" value="C:plasma membrane"/>
    <property type="evidence" value="ECO:0007669"/>
    <property type="project" value="UniProtKB-SubCell"/>
</dbReference>